<name>A0A938X6X8_9FIRM</name>
<feature type="transmembrane region" description="Helical" evidence="2">
    <location>
        <begin position="299"/>
        <end position="321"/>
    </location>
</feature>
<keyword evidence="2" id="KW-0472">Membrane</keyword>
<dbReference type="InterPro" id="IPR039522">
    <property type="entry name" value="RING_finger_1_prok"/>
</dbReference>
<dbReference type="CDD" id="cd15489">
    <property type="entry name" value="PHD_SF"/>
    <property type="match status" value="1"/>
</dbReference>
<reference evidence="4" key="2">
    <citation type="journal article" date="2021" name="Sci. Rep.">
        <title>The distribution of antibiotic resistance genes in chicken gut microbiota commensals.</title>
        <authorList>
            <person name="Juricova H."/>
            <person name="Matiasovicova J."/>
            <person name="Kubasova T."/>
            <person name="Cejkova D."/>
            <person name="Rychlik I."/>
        </authorList>
    </citation>
    <scope>NUCLEOTIDE SEQUENCE</scope>
    <source>
        <strain evidence="4">An559</strain>
    </source>
</reference>
<feature type="domain" description="Zinc-ribbon" evidence="3">
    <location>
        <begin position="79"/>
        <end position="100"/>
    </location>
</feature>
<evidence type="ECO:0000259" key="3">
    <source>
        <dbReference type="Pfam" id="PF13240"/>
    </source>
</evidence>
<evidence type="ECO:0000313" key="5">
    <source>
        <dbReference type="Proteomes" id="UP000774750"/>
    </source>
</evidence>
<feature type="region of interest" description="Disordered" evidence="1">
    <location>
        <begin position="52"/>
        <end position="79"/>
    </location>
</feature>
<dbReference type="InterPro" id="IPR011011">
    <property type="entry name" value="Znf_FYVE_PHD"/>
</dbReference>
<sequence>MNRYEHIPCPICGKPFTKDDDIVVCPVCGAPYHRACLMEKGECIFPQLHESHTPWTPPQPESDAHTASDESSAEAGRTCPRCGAENPNSALFCNTCGTPLSMPHQANAQTPPYSAQQGTNGMPQGFGPMPFGMFAQAQSVPPEEEIEGIQAQDYAAYIGRNAHYFLLRFRELARSKTKIINWSAFFFQGGYFLYRKMYGTGILIFLIQMLISLPQYLMTYQAMTSASTLMPSDSFTSITTISMICQLLALAMRFVCGFFANTLYMRHCQKHIAKARAVTSSPEECRALLAKKGSVATKLIAGLLIAYAAVNVLAFFMLLFFL</sequence>
<keyword evidence="2" id="KW-0812">Transmembrane</keyword>
<dbReference type="InterPro" id="IPR026870">
    <property type="entry name" value="Zinc_ribbon_dom"/>
</dbReference>
<dbReference type="Pfam" id="PF13240">
    <property type="entry name" value="Zn_Ribbon_1"/>
    <property type="match status" value="1"/>
</dbReference>
<gene>
    <name evidence="4" type="ORF">H6A12_10695</name>
</gene>
<organism evidence="4 5">
    <name type="scientific">Merdimmobilis hominis</name>
    <dbReference type="NCBI Taxonomy" id="2897707"/>
    <lineage>
        <taxon>Bacteria</taxon>
        <taxon>Bacillati</taxon>
        <taxon>Bacillota</taxon>
        <taxon>Clostridia</taxon>
        <taxon>Eubacteriales</taxon>
        <taxon>Oscillospiraceae</taxon>
        <taxon>Merdimmobilis</taxon>
    </lineage>
</organism>
<proteinExistence type="predicted"/>
<evidence type="ECO:0000256" key="2">
    <source>
        <dbReference type="SAM" id="Phobius"/>
    </source>
</evidence>
<comment type="caution">
    <text evidence="4">The sequence shown here is derived from an EMBL/GenBank/DDBJ whole genome shotgun (WGS) entry which is preliminary data.</text>
</comment>
<dbReference type="InterPro" id="IPR013083">
    <property type="entry name" value="Znf_RING/FYVE/PHD"/>
</dbReference>
<keyword evidence="5" id="KW-1185">Reference proteome</keyword>
<reference evidence="4" key="1">
    <citation type="submission" date="2020-08" db="EMBL/GenBank/DDBJ databases">
        <authorList>
            <person name="Cejkova D."/>
            <person name="Kubasova T."/>
            <person name="Jahodarova E."/>
            <person name="Rychlik I."/>
        </authorList>
    </citation>
    <scope>NUCLEOTIDE SEQUENCE</scope>
    <source>
        <strain evidence="4">An559</strain>
    </source>
</reference>
<evidence type="ECO:0000256" key="1">
    <source>
        <dbReference type="SAM" id="MobiDB-lite"/>
    </source>
</evidence>
<feature type="transmembrane region" description="Helical" evidence="2">
    <location>
        <begin position="238"/>
        <end position="264"/>
    </location>
</feature>
<evidence type="ECO:0000313" key="4">
    <source>
        <dbReference type="EMBL" id="MBM6921617.1"/>
    </source>
</evidence>
<dbReference type="Proteomes" id="UP000774750">
    <property type="component" value="Unassembled WGS sequence"/>
</dbReference>
<dbReference type="SUPFAM" id="SSF57903">
    <property type="entry name" value="FYVE/PHD zinc finger"/>
    <property type="match status" value="1"/>
</dbReference>
<keyword evidence="2" id="KW-1133">Transmembrane helix</keyword>
<dbReference type="RefSeq" id="WP_204447734.1">
    <property type="nucleotide sequence ID" value="NZ_JACJKY010000020.1"/>
</dbReference>
<accession>A0A938X6X8</accession>
<protein>
    <submittedName>
        <fullName evidence="4">Zinc-ribbon domain-containing protein</fullName>
    </submittedName>
</protein>
<dbReference type="AlphaFoldDB" id="A0A938X6X8"/>
<dbReference type="Pfam" id="PF14446">
    <property type="entry name" value="Prok-RING_1"/>
    <property type="match status" value="1"/>
</dbReference>
<feature type="transmembrane region" description="Helical" evidence="2">
    <location>
        <begin position="197"/>
        <end position="218"/>
    </location>
</feature>
<dbReference type="Gene3D" id="3.30.40.10">
    <property type="entry name" value="Zinc/RING finger domain, C3HC4 (zinc finger)"/>
    <property type="match status" value="1"/>
</dbReference>
<dbReference type="EMBL" id="JACJKY010000020">
    <property type="protein sequence ID" value="MBM6921617.1"/>
    <property type="molecule type" value="Genomic_DNA"/>
</dbReference>